<proteinExistence type="predicted"/>
<gene>
    <name evidence="1" type="ORF">IWQ57_003445</name>
</gene>
<accession>A0ACC1JW69</accession>
<evidence type="ECO:0000313" key="2">
    <source>
        <dbReference type="Proteomes" id="UP001140234"/>
    </source>
</evidence>
<dbReference type="EMBL" id="JANBUJ010001120">
    <property type="protein sequence ID" value="KAJ2768648.1"/>
    <property type="molecule type" value="Genomic_DNA"/>
</dbReference>
<protein>
    <submittedName>
        <fullName evidence="1">Uncharacterized protein</fullName>
    </submittedName>
</protein>
<name>A0ACC1JW69_9FUNG</name>
<reference evidence="1" key="1">
    <citation type="submission" date="2022-07" db="EMBL/GenBank/DDBJ databases">
        <title>Phylogenomic reconstructions and comparative analyses of Kickxellomycotina fungi.</title>
        <authorList>
            <person name="Reynolds N.K."/>
            <person name="Stajich J.E."/>
            <person name="Barry K."/>
            <person name="Grigoriev I.V."/>
            <person name="Crous P."/>
            <person name="Smith M.E."/>
        </authorList>
    </citation>
    <scope>NUCLEOTIDE SEQUENCE</scope>
    <source>
        <strain evidence="1">CBS 109366</strain>
    </source>
</reference>
<dbReference type="Proteomes" id="UP001140234">
    <property type="component" value="Unassembled WGS sequence"/>
</dbReference>
<evidence type="ECO:0000313" key="1">
    <source>
        <dbReference type="EMBL" id="KAJ2768648.1"/>
    </source>
</evidence>
<sequence>MEAPASDYSSLVAEAVDGVVRAGLIFTPDLDVAATEHQLGGIASLLAQTGDAGKRSLEYAMHTHLFDLTQQLPGSGAAPAIGPGAEGAEALALCRVIAVVDIATLLSDSGRADASFAFTLLEEAMDMVGAGVASEIFAHMERRAAVLRRGISATGGKGIVMLRMCNGLLRRIPQSTQSEFAGRVQVFVANSFPLSERSGVNLRGDFDRSNLPQLAAQVAAGDEAVYRAFWSLQEYFAAPQLLVAADGSGGFAAFAKAATLAMDEFRKTTTSKSPALAVHPTGRETLKHLASPALLRMQFGDPQFKCQVLLQLLIFAKHALSMSGPRLQTLRETATNKFAISEIRLSDADQAALADVRKRAGALLVGAANDRGVFSRTAQFVIYHEAYWAKWKAESCKPFEQPPLGELVGEMQAAARAFLAVREAAFPAPAGRPMGSQRLADLWQVRVAADDLRGLGGEMRGIDLLAAMNRLDIYCREDSDYDLLTASEQVRADLLQWRALRSAVQDNMFRKVNPSSKSLAALREEVFARAMSDNQTDVENTPMEVES</sequence>
<organism evidence="1 2">
    <name type="scientific">Coemansia nantahalensis</name>
    <dbReference type="NCBI Taxonomy" id="2789366"/>
    <lineage>
        <taxon>Eukaryota</taxon>
        <taxon>Fungi</taxon>
        <taxon>Fungi incertae sedis</taxon>
        <taxon>Zoopagomycota</taxon>
        <taxon>Kickxellomycotina</taxon>
        <taxon>Kickxellomycetes</taxon>
        <taxon>Kickxellales</taxon>
        <taxon>Kickxellaceae</taxon>
        <taxon>Coemansia</taxon>
    </lineage>
</organism>
<keyword evidence="2" id="KW-1185">Reference proteome</keyword>
<comment type="caution">
    <text evidence="1">The sequence shown here is derived from an EMBL/GenBank/DDBJ whole genome shotgun (WGS) entry which is preliminary data.</text>
</comment>